<evidence type="ECO:0000313" key="1">
    <source>
        <dbReference type="EMBL" id="CAH9127927.1"/>
    </source>
</evidence>
<organism evidence="1 2">
    <name type="scientific">Cuscuta epithymum</name>
    <dbReference type="NCBI Taxonomy" id="186058"/>
    <lineage>
        <taxon>Eukaryota</taxon>
        <taxon>Viridiplantae</taxon>
        <taxon>Streptophyta</taxon>
        <taxon>Embryophyta</taxon>
        <taxon>Tracheophyta</taxon>
        <taxon>Spermatophyta</taxon>
        <taxon>Magnoliopsida</taxon>
        <taxon>eudicotyledons</taxon>
        <taxon>Gunneridae</taxon>
        <taxon>Pentapetalae</taxon>
        <taxon>asterids</taxon>
        <taxon>lamiids</taxon>
        <taxon>Solanales</taxon>
        <taxon>Convolvulaceae</taxon>
        <taxon>Cuscuteae</taxon>
        <taxon>Cuscuta</taxon>
        <taxon>Cuscuta subgen. Cuscuta</taxon>
    </lineage>
</organism>
<name>A0AAV0EXI2_9ASTE</name>
<reference evidence="1" key="1">
    <citation type="submission" date="2022-07" db="EMBL/GenBank/DDBJ databases">
        <authorList>
            <person name="Macas J."/>
            <person name="Novak P."/>
            <person name="Neumann P."/>
        </authorList>
    </citation>
    <scope>NUCLEOTIDE SEQUENCE</scope>
</reference>
<protein>
    <submittedName>
        <fullName evidence="1">Uncharacterized protein</fullName>
    </submittedName>
</protein>
<sequence length="127" mass="14154">MKCCIHVYTLTIPGVGFFQQGLSSHVLAALVGCNWVALHARKTAAPISSNCLQSPELFFQTRSFLIFQMLQSVTTKLQRSFTCKLSKKTFDPINQLVSLSDEARTKLLPDRLGHFTVHSGRKGVMLI</sequence>
<dbReference type="AlphaFoldDB" id="A0AAV0EXI2"/>
<evidence type="ECO:0000313" key="2">
    <source>
        <dbReference type="Proteomes" id="UP001152523"/>
    </source>
</evidence>
<gene>
    <name evidence="1" type="ORF">CEPIT_LOCUS28702</name>
</gene>
<dbReference type="Proteomes" id="UP001152523">
    <property type="component" value="Unassembled WGS sequence"/>
</dbReference>
<accession>A0AAV0EXI2</accession>
<dbReference type="PROSITE" id="PS51257">
    <property type="entry name" value="PROKAR_LIPOPROTEIN"/>
    <property type="match status" value="1"/>
</dbReference>
<proteinExistence type="predicted"/>
<keyword evidence="2" id="KW-1185">Reference proteome</keyword>
<comment type="caution">
    <text evidence="1">The sequence shown here is derived from an EMBL/GenBank/DDBJ whole genome shotgun (WGS) entry which is preliminary data.</text>
</comment>
<dbReference type="EMBL" id="CAMAPF010000948">
    <property type="protein sequence ID" value="CAH9127927.1"/>
    <property type="molecule type" value="Genomic_DNA"/>
</dbReference>